<organism evidence="14 15">
    <name type="scientific">Lachnellula suecica</name>
    <dbReference type="NCBI Taxonomy" id="602035"/>
    <lineage>
        <taxon>Eukaryota</taxon>
        <taxon>Fungi</taxon>
        <taxon>Dikarya</taxon>
        <taxon>Ascomycota</taxon>
        <taxon>Pezizomycotina</taxon>
        <taxon>Leotiomycetes</taxon>
        <taxon>Helotiales</taxon>
        <taxon>Lachnaceae</taxon>
        <taxon>Lachnellula</taxon>
    </lineage>
</organism>
<dbReference type="GO" id="GO:0005737">
    <property type="term" value="C:cytoplasm"/>
    <property type="evidence" value="ECO:0007669"/>
    <property type="project" value="TreeGrafter"/>
</dbReference>
<feature type="compositionally biased region" description="Basic and acidic residues" evidence="12">
    <location>
        <begin position="1360"/>
        <end position="1384"/>
    </location>
</feature>
<evidence type="ECO:0000256" key="9">
    <source>
        <dbReference type="ARBA" id="ARBA00047899"/>
    </source>
</evidence>
<dbReference type="InterPro" id="IPR008271">
    <property type="entry name" value="Ser/Thr_kinase_AS"/>
</dbReference>
<evidence type="ECO:0000256" key="7">
    <source>
        <dbReference type="ARBA" id="ARBA00022777"/>
    </source>
</evidence>
<keyword evidence="8 11" id="KW-0067">ATP-binding</keyword>
<evidence type="ECO:0000256" key="12">
    <source>
        <dbReference type="SAM" id="MobiDB-lite"/>
    </source>
</evidence>
<evidence type="ECO:0000256" key="1">
    <source>
        <dbReference type="ARBA" id="ARBA00012513"/>
    </source>
</evidence>
<gene>
    <name evidence="14" type="primary">sepH</name>
    <name evidence="14" type="ORF">LSUE1_G005714</name>
</gene>
<dbReference type="OrthoDB" id="8693905at2759"/>
<dbReference type="SUPFAM" id="SSF56112">
    <property type="entry name" value="Protein kinase-like (PK-like)"/>
    <property type="match status" value="1"/>
</dbReference>
<dbReference type="Proteomes" id="UP000469558">
    <property type="component" value="Unassembled WGS sequence"/>
</dbReference>
<dbReference type="PROSITE" id="PS00108">
    <property type="entry name" value="PROTEIN_KINASE_ST"/>
    <property type="match status" value="1"/>
</dbReference>
<keyword evidence="5" id="KW-0808">Transferase</keyword>
<comment type="catalytic activity">
    <reaction evidence="10">
        <text>L-seryl-[protein] + ATP = O-phospho-L-seryl-[protein] + ADP + H(+)</text>
        <dbReference type="Rhea" id="RHEA:17989"/>
        <dbReference type="Rhea" id="RHEA-COMP:9863"/>
        <dbReference type="Rhea" id="RHEA-COMP:11604"/>
        <dbReference type="ChEBI" id="CHEBI:15378"/>
        <dbReference type="ChEBI" id="CHEBI:29999"/>
        <dbReference type="ChEBI" id="CHEBI:30616"/>
        <dbReference type="ChEBI" id="CHEBI:83421"/>
        <dbReference type="ChEBI" id="CHEBI:456216"/>
        <dbReference type="EC" id="2.7.11.1"/>
    </reaction>
</comment>
<dbReference type="Pfam" id="PF00069">
    <property type="entry name" value="Pkinase"/>
    <property type="match status" value="1"/>
</dbReference>
<comment type="caution">
    <text evidence="14">The sequence shown here is derived from an EMBL/GenBank/DDBJ whole genome shotgun (WGS) entry which is preliminary data.</text>
</comment>
<protein>
    <recommendedName>
        <fullName evidence="2">Serine/threonine-protein kinase ATG1</fullName>
        <ecNumber evidence="1">2.7.11.1</ecNumber>
    </recommendedName>
    <alternativeName>
        <fullName evidence="3">Serine/threonine-protein kinase atg1</fullName>
    </alternativeName>
</protein>
<feature type="compositionally biased region" description="Polar residues" evidence="12">
    <location>
        <begin position="1267"/>
        <end position="1287"/>
    </location>
</feature>
<dbReference type="FunFam" id="1.25.10.10:FF:000176">
    <property type="entry name" value="Cell division control protein"/>
    <property type="match status" value="1"/>
</dbReference>
<evidence type="ECO:0000256" key="11">
    <source>
        <dbReference type="PROSITE-ProRule" id="PRU10141"/>
    </source>
</evidence>
<dbReference type="EMBL" id="QGMK01001275">
    <property type="protein sequence ID" value="TVY71312.1"/>
    <property type="molecule type" value="Genomic_DNA"/>
</dbReference>
<dbReference type="Gene3D" id="1.25.10.10">
    <property type="entry name" value="Leucine-rich Repeat Variant"/>
    <property type="match status" value="2"/>
</dbReference>
<reference evidence="14 15" key="1">
    <citation type="submission" date="2018-05" db="EMBL/GenBank/DDBJ databases">
        <title>Genome sequencing and assembly of the regulated plant pathogen Lachnellula willkommii and related sister species for the development of diagnostic species identification markers.</title>
        <authorList>
            <person name="Giroux E."/>
            <person name="Bilodeau G."/>
        </authorList>
    </citation>
    <scope>NUCLEOTIDE SEQUENCE [LARGE SCALE GENOMIC DNA]</scope>
    <source>
        <strain evidence="14 15">CBS 268.59</strain>
    </source>
</reference>
<evidence type="ECO:0000313" key="15">
    <source>
        <dbReference type="Proteomes" id="UP000469558"/>
    </source>
</evidence>
<dbReference type="CDD" id="cd06627">
    <property type="entry name" value="STKc_Cdc7_like"/>
    <property type="match status" value="1"/>
</dbReference>
<dbReference type="FunFam" id="1.10.510.10:FF:000246">
    <property type="entry name" value="Putative Serine-threonine kinase SepH"/>
    <property type="match status" value="1"/>
</dbReference>
<keyword evidence="4" id="KW-0723">Serine/threonine-protein kinase</keyword>
<feature type="region of interest" description="Disordered" evidence="12">
    <location>
        <begin position="381"/>
        <end position="409"/>
    </location>
</feature>
<dbReference type="FunFam" id="3.30.200.20:FF:000042">
    <property type="entry name" value="Aurora kinase A"/>
    <property type="match status" value="1"/>
</dbReference>
<evidence type="ECO:0000256" key="4">
    <source>
        <dbReference type="ARBA" id="ARBA00022527"/>
    </source>
</evidence>
<feature type="region of interest" description="Disordered" evidence="12">
    <location>
        <begin position="499"/>
        <end position="532"/>
    </location>
</feature>
<dbReference type="SUPFAM" id="SSF48371">
    <property type="entry name" value="ARM repeat"/>
    <property type="match status" value="1"/>
</dbReference>
<feature type="binding site" evidence="11">
    <location>
        <position position="83"/>
    </location>
    <ligand>
        <name>ATP</name>
        <dbReference type="ChEBI" id="CHEBI:30616"/>
    </ligand>
</feature>
<dbReference type="InterPro" id="IPR053235">
    <property type="entry name" value="Ser_Thr_kinase"/>
</dbReference>
<keyword evidence="15" id="KW-1185">Reference proteome</keyword>
<dbReference type="GO" id="GO:0005524">
    <property type="term" value="F:ATP binding"/>
    <property type="evidence" value="ECO:0007669"/>
    <property type="project" value="UniProtKB-UniRule"/>
</dbReference>
<feature type="region of interest" description="Disordered" evidence="12">
    <location>
        <begin position="1"/>
        <end position="49"/>
    </location>
</feature>
<keyword evidence="6 11" id="KW-0547">Nucleotide-binding</keyword>
<feature type="compositionally biased region" description="Polar residues" evidence="12">
    <location>
        <begin position="1321"/>
        <end position="1331"/>
    </location>
</feature>
<evidence type="ECO:0000256" key="3">
    <source>
        <dbReference type="ARBA" id="ARBA00019599"/>
    </source>
</evidence>
<evidence type="ECO:0000256" key="10">
    <source>
        <dbReference type="ARBA" id="ARBA00048679"/>
    </source>
</evidence>
<dbReference type="PROSITE" id="PS00107">
    <property type="entry name" value="PROTEIN_KINASE_ATP"/>
    <property type="match status" value="1"/>
</dbReference>
<dbReference type="EC" id="2.7.11.1" evidence="1"/>
<evidence type="ECO:0000313" key="14">
    <source>
        <dbReference type="EMBL" id="TVY71312.1"/>
    </source>
</evidence>
<evidence type="ECO:0000256" key="8">
    <source>
        <dbReference type="ARBA" id="ARBA00022840"/>
    </source>
</evidence>
<evidence type="ECO:0000259" key="13">
    <source>
        <dbReference type="PROSITE" id="PS50011"/>
    </source>
</evidence>
<evidence type="ECO:0000256" key="6">
    <source>
        <dbReference type="ARBA" id="ARBA00022741"/>
    </source>
</evidence>
<dbReference type="GO" id="GO:0004674">
    <property type="term" value="F:protein serine/threonine kinase activity"/>
    <property type="evidence" value="ECO:0007669"/>
    <property type="project" value="UniProtKB-KW"/>
</dbReference>
<feature type="compositionally biased region" description="Low complexity" evidence="12">
    <location>
        <begin position="1385"/>
        <end position="1399"/>
    </location>
</feature>
<sequence>MVAHPPSSSDRQQNGKPGAGNGHGRAEKAPGTPRKEGGGAGKDKAVQDPGLKDYRLGECLGKGAFGSVYKAFNWGTGEAVAVKQIKLGDLPKSELRNIEAEIDLLKNLHHDNIVKYLGFVKSSDCLNIILEYCENGSLHSICKSYGKFPENLVGVYMNQILLGLQYLHDQGVIHRDIKGANILTTKDGKVKLADFGVSTSTLAGADKEAQVVGTPYWMAPEIIQLSGATSASDIWSLGCTVIELLDGKPPYHKLAPMPALFAIVNDDHPPLPEGVSPAARDFLMQCFQKDPNLRVSAKKLLKHAWIVGARRTDAPVAKPPANFSEAVEEVKQWNEALRSPNGAGSFRASTRSNVPSPMPPRNDPPLRNVHNEQPQVGLITPAKGPLSLAKPKNQAEAFRSPESADDDNWDDDFAATISPSALNLPQFKPQDNFGGLLSSDRLKSFASFDASITENDENDNNWDKNFEGDLVTIKAPNRNVEPDSHDLETIRPYKVKPTVITHDLKPAPSTKNHSRKTSSSAPPRPRSPIKSQVDLKFVLPSRPSALYRGQSEDDFPDIFVENDNAFDRRLGIIKDDALSPALSPRLFHPSDLTSLPRSAQAPIINSNGSMSMRRKVPARREDRAMRRTRSSVEIQRYAEDEDDEDFSQLLFKDDAIVQKDESDHGSEDGVGALMLHSKLSNNSWLGDEDDEDDPFASLEQGFDEMDLQANIARDKHARLCTMVEGLVSGLKVTEDPDTLADLSEQLLDVLYESEDAKGLIISAHGMLPILEVLEPCTVKSRQSMILRLLKVVNTIILSDMELQENLCFVGGIPIITKFAARQYSTEIRLEAAAFVRQMYQTSTLTLQMFVSAGGLNVLVEFLDEDYDDARDLVLIGVNGIWNVFELQGPTPKNDFCRIFSRSKILAPLALVLDRVLDEEDELSELIEGRIVNIFYLFSIAENYVKEVVADRVTLKRVLKNLQRMTPAHQITMLRFIKNLSMLSTTLDNFHAANAIELLIDLLSSSMKKAPDHFREISNQVLNTMYNLCRLSKVRQEDAAINGIIPLLQKIMKTKRPPKEFALPILCDIAHSGKVGRKYLWQNKGLQFYVSLLEDQYWQVTALDAIFIWLQEETAKVEKALLEGNFIEAIVQCFNAPRASAFDYNLLEPLQKLLRLSSPVAAALARPDLFSGILQKLNHKKAVVRLNLLRIVRSICDPSEEKSNDIRGHRLFGAIENLAENDSAVLVRNMASELAKSNHERGQEGSNGRQLPGVARRKSSFTPPGLHQSVSTPITPTHVSRVSQSSFIDGSVTPRRMAPSGDSILYRPRSRDGGLPQVPTPRRTSSELSNGSGAAITKSRLPRTSMLRTSRSSMAATQVRDASDVRDEPSSSRRENGMRLRDHTKTAASGSPAGATGSAPQQREKRRPRAPSGDIRWS</sequence>
<dbReference type="InterPro" id="IPR017441">
    <property type="entry name" value="Protein_kinase_ATP_BS"/>
</dbReference>
<dbReference type="PROSITE" id="PS50011">
    <property type="entry name" value="PROTEIN_KINASE_DOM"/>
    <property type="match status" value="1"/>
</dbReference>
<dbReference type="SMART" id="SM00220">
    <property type="entry name" value="S_TKc"/>
    <property type="match status" value="1"/>
</dbReference>
<evidence type="ECO:0000256" key="5">
    <source>
        <dbReference type="ARBA" id="ARBA00022679"/>
    </source>
</evidence>
<dbReference type="Gene3D" id="1.10.510.10">
    <property type="entry name" value="Transferase(Phosphotransferase) domain 1"/>
    <property type="match status" value="1"/>
</dbReference>
<feature type="compositionally biased region" description="Basic and acidic residues" evidence="12">
    <location>
        <begin position="24"/>
        <end position="49"/>
    </location>
</feature>
<dbReference type="InterPro" id="IPR011989">
    <property type="entry name" value="ARM-like"/>
</dbReference>
<dbReference type="PANTHER" id="PTHR24361">
    <property type="entry name" value="MITOGEN-ACTIVATED KINASE KINASE KINASE"/>
    <property type="match status" value="1"/>
</dbReference>
<dbReference type="InterPro" id="IPR000719">
    <property type="entry name" value="Prot_kinase_dom"/>
</dbReference>
<accession>A0A8T9C1M1</accession>
<dbReference type="PANTHER" id="PTHR24361:SF433">
    <property type="entry name" value="PROTEIN KINASE DOMAIN-CONTAINING PROTEIN"/>
    <property type="match status" value="1"/>
</dbReference>
<feature type="domain" description="Protein kinase" evidence="13">
    <location>
        <begin position="54"/>
        <end position="306"/>
    </location>
</feature>
<feature type="region of interest" description="Disordered" evidence="12">
    <location>
        <begin position="338"/>
        <end position="367"/>
    </location>
</feature>
<proteinExistence type="predicted"/>
<name>A0A8T9C1M1_9HELO</name>
<feature type="compositionally biased region" description="Low complexity" evidence="12">
    <location>
        <begin position="1341"/>
        <end position="1353"/>
    </location>
</feature>
<keyword evidence="7" id="KW-0418">Kinase</keyword>
<feature type="region of interest" description="Disordered" evidence="12">
    <location>
        <begin position="1234"/>
        <end position="1417"/>
    </location>
</feature>
<dbReference type="InterPro" id="IPR016024">
    <property type="entry name" value="ARM-type_fold"/>
</dbReference>
<feature type="compositionally biased region" description="Polar residues" evidence="12">
    <location>
        <begin position="1"/>
        <end position="15"/>
    </location>
</feature>
<dbReference type="InterPro" id="IPR011009">
    <property type="entry name" value="Kinase-like_dom_sf"/>
</dbReference>
<comment type="catalytic activity">
    <reaction evidence="9">
        <text>L-threonyl-[protein] + ATP = O-phospho-L-threonyl-[protein] + ADP + H(+)</text>
        <dbReference type="Rhea" id="RHEA:46608"/>
        <dbReference type="Rhea" id="RHEA-COMP:11060"/>
        <dbReference type="Rhea" id="RHEA-COMP:11605"/>
        <dbReference type="ChEBI" id="CHEBI:15378"/>
        <dbReference type="ChEBI" id="CHEBI:30013"/>
        <dbReference type="ChEBI" id="CHEBI:30616"/>
        <dbReference type="ChEBI" id="CHEBI:61977"/>
        <dbReference type="ChEBI" id="CHEBI:456216"/>
        <dbReference type="EC" id="2.7.11.1"/>
    </reaction>
</comment>
<evidence type="ECO:0000256" key="2">
    <source>
        <dbReference type="ARBA" id="ARBA00018572"/>
    </source>
</evidence>